<dbReference type="InterPro" id="IPR009343">
    <property type="entry name" value="DUF1002"/>
</dbReference>
<feature type="signal peptide" evidence="2">
    <location>
        <begin position="1"/>
        <end position="24"/>
    </location>
</feature>
<feature type="chain" id="PRO_5044788769" evidence="2">
    <location>
        <begin position="25"/>
        <end position="354"/>
    </location>
</feature>
<keyword evidence="2" id="KW-0732">Signal</keyword>
<evidence type="ECO:0000313" key="3">
    <source>
        <dbReference type="EMBL" id="QGN30682.1"/>
    </source>
</evidence>
<dbReference type="Pfam" id="PF06207">
    <property type="entry name" value="DUF1002"/>
    <property type="match status" value="1"/>
</dbReference>
<proteinExistence type="predicted"/>
<name>A0ABD6Z2W1_ENTCA</name>
<feature type="region of interest" description="Disordered" evidence="1">
    <location>
        <begin position="33"/>
        <end position="65"/>
    </location>
</feature>
<protein>
    <submittedName>
        <fullName evidence="3">DUF1002 domain-containing protein</fullName>
    </submittedName>
</protein>
<gene>
    <name evidence="3" type="ORF">GFU50_14655</name>
</gene>
<evidence type="ECO:0000313" key="4">
    <source>
        <dbReference type="Proteomes" id="UP000422837"/>
    </source>
</evidence>
<reference evidence="3 4" key="1">
    <citation type="submission" date="2019-11" db="EMBL/GenBank/DDBJ databases">
        <title>Detection and genome characteristic of a blood enterococcus casselifavus isolate from Zhengzhou,china.</title>
        <authorList>
            <person name="Wen P."/>
        </authorList>
    </citation>
    <scope>NUCLEOTIDE SEQUENCE [LARGE SCALE GENOMIC DNA]</scope>
    <source>
        <strain evidence="3 4">EC291</strain>
    </source>
</reference>
<organism evidence="3 4">
    <name type="scientific">Enterococcus casseliflavus</name>
    <name type="common">Enterococcus flavescens</name>
    <dbReference type="NCBI Taxonomy" id="37734"/>
    <lineage>
        <taxon>Bacteria</taxon>
        <taxon>Bacillati</taxon>
        <taxon>Bacillota</taxon>
        <taxon>Bacilli</taxon>
        <taxon>Lactobacillales</taxon>
        <taxon>Enterococcaceae</taxon>
        <taxon>Enterococcus</taxon>
    </lineage>
</organism>
<dbReference type="Proteomes" id="UP000422837">
    <property type="component" value="Chromosome"/>
</dbReference>
<feature type="region of interest" description="Disordered" evidence="1">
    <location>
        <begin position="335"/>
        <end position="354"/>
    </location>
</feature>
<evidence type="ECO:0000256" key="2">
    <source>
        <dbReference type="SAM" id="SignalP"/>
    </source>
</evidence>
<dbReference type="EMBL" id="CP046123">
    <property type="protein sequence ID" value="QGN30682.1"/>
    <property type="molecule type" value="Genomic_DNA"/>
</dbReference>
<sequence length="354" mass="37624">MKKQTRKPAMILATLLVSSQVLLAAPQVFADETNSTTSSSTATSNSTATTATTDSQTSTSDSSSDRLQVNAVAIGNALTKAQEDYTLERLGIQGETPIYTTNGADLMKYIPDGGFTADWAVYSSVRMQTLESGAGITVDIATPDNITRITAAQYQNAALTAGITDAKLTVASAVPIDGSGALAGVYKIVEESGGVINQNRVAVAQDEMDVLSTITEENKDKEGYSDEALNAAQEQAKTDLAAQTADGTELTQADIQETVEKALKDNGLEGIVTENQISELTSLMSDMRDNNIFDDFIKELDLSEARKQIEETSKGLWENIKSFFSGIWSSITGVFGNDSNESNNSSESTVDSGQ</sequence>
<dbReference type="RefSeq" id="WP_081116047.1">
    <property type="nucleotide sequence ID" value="NZ_CABGIF010000006.1"/>
</dbReference>
<accession>A0ABD6Z2W1</accession>
<dbReference type="AlphaFoldDB" id="A0ABD6Z2W1"/>
<feature type="compositionally biased region" description="Low complexity" evidence="1">
    <location>
        <begin position="33"/>
        <end position="62"/>
    </location>
</feature>
<evidence type="ECO:0000256" key="1">
    <source>
        <dbReference type="SAM" id="MobiDB-lite"/>
    </source>
</evidence>
<feature type="compositionally biased region" description="Low complexity" evidence="1">
    <location>
        <begin position="339"/>
        <end position="348"/>
    </location>
</feature>